<name>A0A1B9IH34_9TREE</name>
<reference evidence="3" key="2">
    <citation type="submission" date="2013-12" db="EMBL/GenBank/DDBJ databases">
        <title>Evolution of pathogenesis and genome organization in the Tremellales.</title>
        <authorList>
            <person name="Cuomo C."/>
            <person name="Litvintseva A."/>
            <person name="Heitman J."/>
            <person name="Chen Y."/>
            <person name="Sun S."/>
            <person name="Springer D."/>
            <person name="Dromer F."/>
            <person name="Young S."/>
            <person name="Zeng Q."/>
            <person name="Chapman S."/>
            <person name="Gujja S."/>
            <person name="Saif S."/>
            <person name="Birren B."/>
        </authorList>
    </citation>
    <scope>NUCLEOTIDE SEQUENCE [LARGE SCALE GENOMIC DNA]</scope>
    <source>
        <strain evidence="3">CBS 10435</strain>
    </source>
</reference>
<accession>A0A1B9IH34</accession>
<feature type="compositionally biased region" description="Basic and acidic residues" evidence="1">
    <location>
        <begin position="65"/>
        <end position="85"/>
    </location>
</feature>
<organism evidence="2 3">
    <name type="scientific">Kwoniella mangroviensis CBS 10435</name>
    <dbReference type="NCBI Taxonomy" id="1331196"/>
    <lineage>
        <taxon>Eukaryota</taxon>
        <taxon>Fungi</taxon>
        <taxon>Dikarya</taxon>
        <taxon>Basidiomycota</taxon>
        <taxon>Agaricomycotina</taxon>
        <taxon>Tremellomycetes</taxon>
        <taxon>Tremellales</taxon>
        <taxon>Cryptococcaceae</taxon>
        <taxon>Kwoniella</taxon>
    </lineage>
</organism>
<evidence type="ECO:0000313" key="3">
    <source>
        <dbReference type="Proteomes" id="UP000092583"/>
    </source>
</evidence>
<feature type="compositionally biased region" description="Low complexity" evidence="1">
    <location>
        <begin position="9"/>
        <end position="18"/>
    </location>
</feature>
<dbReference type="EMBL" id="KI669469">
    <property type="protein sequence ID" value="OCF54761.1"/>
    <property type="molecule type" value="Genomic_DNA"/>
</dbReference>
<proteinExistence type="predicted"/>
<keyword evidence="3" id="KW-1185">Reference proteome</keyword>
<dbReference type="Proteomes" id="UP000092583">
    <property type="component" value="Unassembled WGS sequence"/>
</dbReference>
<gene>
    <name evidence="2" type="ORF">L486_07896</name>
</gene>
<feature type="region of interest" description="Disordered" evidence="1">
    <location>
        <begin position="1"/>
        <end position="27"/>
    </location>
</feature>
<reference evidence="2 3" key="1">
    <citation type="submission" date="2013-07" db="EMBL/GenBank/DDBJ databases">
        <title>The Genome Sequence of Kwoniella mangroviensis CBS10435.</title>
        <authorList>
            <consortium name="The Broad Institute Genome Sequencing Platform"/>
            <person name="Cuomo C."/>
            <person name="Litvintseva A."/>
            <person name="Chen Y."/>
            <person name="Heitman J."/>
            <person name="Sun S."/>
            <person name="Springer D."/>
            <person name="Dromer F."/>
            <person name="Young S.K."/>
            <person name="Zeng Q."/>
            <person name="Gargeya S."/>
            <person name="Fitzgerald M."/>
            <person name="Abouelleil A."/>
            <person name="Alvarado L."/>
            <person name="Berlin A.M."/>
            <person name="Chapman S.B."/>
            <person name="Dewar J."/>
            <person name="Goldberg J."/>
            <person name="Griggs A."/>
            <person name="Gujja S."/>
            <person name="Hansen M."/>
            <person name="Howarth C."/>
            <person name="Imamovic A."/>
            <person name="Larimer J."/>
            <person name="McCowan C."/>
            <person name="Murphy C."/>
            <person name="Pearson M."/>
            <person name="Priest M."/>
            <person name="Roberts A."/>
            <person name="Saif S."/>
            <person name="Shea T."/>
            <person name="Sykes S."/>
            <person name="Wortman J."/>
            <person name="Nusbaum C."/>
            <person name="Birren B."/>
        </authorList>
    </citation>
    <scope>NUCLEOTIDE SEQUENCE [LARGE SCALE GENOMIC DNA]</scope>
    <source>
        <strain evidence="2 3">CBS 10435</strain>
    </source>
</reference>
<evidence type="ECO:0000313" key="2">
    <source>
        <dbReference type="EMBL" id="OCF54761.1"/>
    </source>
</evidence>
<evidence type="ECO:0000256" key="1">
    <source>
        <dbReference type="SAM" id="MobiDB-lite"/>
    </source>
</evidence>
<feature type="region of interest" description="Disordered" evidence="1">
    <location>
        <begin position="64"/>
        <end position="88"/>
    </location>
</feature>
<dbReference type="AlphaFoldDB" id="A0A1B9IH34"/>
<sequence length="155" mass="17391">MESYLPAIPSQAFPSSAHSHSHSHAPQHSLFTPEFGLSFYTKGTNTYYGTPHTLLRAQFPGQETFSERADTSISTEREHGHGHEDLEPDLTFIPRDEHSELSINFKDDEDIHSIEFPLSKKGHREVNGNDTIHPDSHVQDECILLAKLSMAPGML</sequence>
<protein>
    <submittedName>
        <fullName evidence="2">Uncharacterized protein</fullName>
    </submittedName>
</protein>